<reference evidence="1" key="1">
    <citation type="journal article" date="2021" name="Proc. Natl. Acad. Sci. U.S.A.">
        <title>A Catalog of Tens of Thousands of Viruses from Human Metagenomes Reveals Hidden Associations with Chronic Diseases.</title>
        <authorList>
            <person name="Tisza M.J."/>
            <person name="Buck C.B."/>
        </authorList>
    </citation>
    <scope>NUCLEOTIDE SEQUENCE</scope>
    <source>
        <strain evidence="1">Ctiha2</strain>
    </source>
</reference>
<evidence type="ECO:0000313" key="1">
    <source>
        <dbReference type="EMBL" id="DAE30456.1"/>
    </source>
</evidence>
<name>A0A8S5RGF1_9VIRU</name>
<accession>A0A8S5RGF1</accession>
<organism evidence="1">
    <name type="scientific">virus sp. ctiha2</name>
    <dbReference type="NCBI Taxonomy" id="2827299"/>
    <lineage>
        <taxon>Viruses</taxon>
    </lineage>
</organism>
<proteinExistence type="predicted"/>
<dbReference type="EMBL" id="BK059104">
    <property type="protein sequence ID" value="DAE30456.1"/>
    <property type="molecule type" value="Genomic_DNA"/>
</dbReference>
<sequence>MYTNKSFDICPCCHNDKHNTNWHFNFKEGIKVCNECYSAMRISERDFFNDDKSKADDIFKMFDHIEATRYLE</sequence>
<protein>
    <submittedName>
        <fullName evidence="1">Uncharacterized protein</fullName>
    </submittedName>
</protein>